<gene>
    <name evidence="5 8" type="primary">rpoC2</name>
</gene>
<feature type="binding site" evidence="5">
    <location>
        <position position="305"/>
    </location>
    <ligand>
        <name>Zn(2+)</name>
        <dbReference type="ChEBI" id="CHEBI:29105"/>
    </ligand>
</feature>
<reference evidence="8" key="1">
    <citation type="journal article" date="2018" name="Genome Biol. Evol.">
        <title>Mobile Elements Shape Plastome Evolution in Ferns.</title>
        <authorList>
            <person name="Robison T.A."/>
            <person name="Grusz A.L."/>
            <person name="Wolf P.G."/>
            <person name="Mower J.P."/>
            <person name="Fauskee B.D."/>
            <person name="Sosa K."/>
            <person name="Schuettpelz E.L."/>
        </authorList>
    </citation>
    <scope>NUCLEOTIDE SEQUENCE</scope>
</reference>
<dbReference type="GO" id="GO:0000428">
    <property type="term" value="C:DNA-directed RNA polymerase complex"/>
    <property type="evidence" value="ECO:0007669"/>
    <property type="project" value="UniProtKB-KW"/>
</dbReference>
<dbReference type="CDD" id="cd02655">
    <property type="entry name" value="RNAP_beta'_C"/>
    <property type="match status" value="1"/>
</dbReference>
<comment type="subunit">
    <text evidence="5">In plastids the minimal PEP RNA polymerase catalytic core is composed of four subunits: alpha, beta, beta', and beta''. When a (nuclear-encoded) sigma factor is associated with the core the holoenzyme is formed, which can initiate transcription.</text>
</comment>
<comment type="subcellular location">
    <subcellularLocation>
        <location evidence="5">Plastid</location>
        <location evidence="5">Chloroplast</location>
    </subcellularLocation>
</comment>
<dbReference type="RefSeq" id="YP_009549262.1">
    <property type="nucleotide sequence ID" value="NC_040217.1"/>
</dbReference>
<keyword evidence="3 5" id="KW-0548">Nucleotidyltransferase</keyword>
<evidence type="ECO:0000256" key="2">
    <source>
        <dbReference type="ARBA" id="ARBA00022679"/>
    </source>
</evidence>
<dbReference type="GO" id="GO:0003677">
    <property type="term" value="F:DNA binding"/>
    <property type="evidence" value="ECO:0007669"/>
    <property type="project" value="UniProtKB-UniRule"/>
</dbReference>
<dbReference type="PANTHER" id="PTHR48443">
    <property type="entry name" value="DNA-DIRECTED RNA POLYMERASE SUBUNIT BETA"/>
    <property type="match status" value="1"/>
</dbReference>
<keyword evidence="5" id="KW-0479">Metal-binding</keyword>
<dbReference type="GeneID" id="38747238"/>
<dbReference type="SUPFAM" id="SSF64484">
    <property type="entry name" value="beta and beta-prime subunits of DNA dependent RNA-polymerase"/>
    <property type="match status" value="1"/>
</dbReference>
<dbReference type="InterPro" id="IPR012756">
    <property type="entry name" value="DNA-dir_RpoC2_beta_pp"/>
</dbReference>
<organism evidence="8">
    <name type="scientific">Vittaria graminifolia</name>
    <dbReference type="NCBI Taxonomy" id="38648"/>
    <lineage>
        <taxon>Eukaryota</taxon>
        <taxon>Viridiplantae</taxon>
        <taxon>Streptophyta</taxon>
        <taxon>Embryophyta</taxon>
        <taxon>Tracheophyta</taxon>
        <taxon>Polypodiopsida</taxon>
        <taxon>Polypodiidae</taxon>
        <taxon>Polypodiales</taxon>
        <taxon>Pteridineae</taxon>
        <taxon>Pteridaceae</taxon>
        <taxon>Vittarioideae</taxon>
        <taxon>Vittaria</taxon>
    </lineage>
</organism>
<evidence type="ECO:0000256" key="5">
    <source>
        <dbReference type="HAMAP-Rule" id="MF_01324"/>
    </source>
</evidence>
<dbReference type="InterPro" id="IPR042102">
    <property type="entry name" value="RNA_pol_Rpb1_3_sf"/>
</dbReference>
<dbReference type="Pfam" id="PF05000">
    <property type="entry name" value="RNA_pol_Rpb1_4"/>
    <property type="match status" value="1"/>
</dbReference>
<comment type="function">
    <text evidence="5">DNA-dependent RNA polymerase catalyzes the transcription of DNA into RNA using the four ribonucleoside triphosphates as substrates.</text>
</comment>
<keyword evidence="5" id="KW-0862">Zinc</keyword>
<evidence type="ECO:0000256" key="4">
    <source>
        <dbReference type="ARBA" id="ARBA00023163"/>
    </source>
</evidence>
<accession>A0A3G5CU22</accession>
<dbReference type="EMBL" id="MH173089">
    <property type="protein sequence ID" value="AYW16411.1"/>
    <property type="molecule type" value="Genomic_DNA"/>
</dbReference>
<feature type="binding site" evidence="5">
    <location>
        <position position="295"/>
    </location>
    <ligand>
        <name>Zn(2+)</name>
        <dbReference type="ChEBI" id="CHEBI:29105"/>
    </ligand>
</feature>
<dbReference type="GO" id="GO:0008270">
    <property type="term" value="F:zinc ion binding"/>
    <property type="evidence" value="ECO:0007669"/>
    <property type="project" value="UniProtKB-UniRule"/>
</dbReference>
<dbReference type="Gene3D" id="1.10.150.390">
    <property type="match status" value="1"/>
</dbReference>
<feature type="binding site" evidence="5">
    <location>
        <position position="302"/>
    </location>
    <ligand>
        <name>Zn(2+)</name>
        <dbReference type="ChEBI" id="CHEBI:29105"/>
    </ligand>
</feature>
<dbReference type="InterPro" id="IPR007081">
    <property type="entry name" value="RNA_pol_Rpb1_5"/>
</dbReference>
<feature type="domain" description="RNA polymerase Rpb1" evidence="6">
    <location>
        <begin position="172"/>
        <end position="369"/>
    </location>
</feature>
<evidence type="ECO:0000259" key="6">
    <source>
        <dbReference type="Pfam" id="PF04998"/>
    </source>
</evidence>
<keyword evidence="1 5" id="KW-0240">DNA-directed RNA polymerase</keyword>
<evidence type="ECO:0000256" key="3">
    <source>
        <dbReference type="ARBA" id="ARBA00022695"/>
    </source>
</evidence>
<dbReference type="EC" id="2.7.7.6" evidence="5"/>
<keyword evidence="4 5" id="KW-0804">Transcription</keyword>
<dbReference type="InterPro" id="IPR007083">
    <property type="entry name" value="RNA_pol_Rpb1_4"/>
</dbReference>
<proteinExistence type="inferred from homology"/>
<feature type="binding site" evidence="5">
    <location>
        <position position="220"/>
    </location>
    <ligand>
        <name>Zn(2+)</name>
        <dbReference type="ChEBI" id="CHEBI:29105"/>
    </ligand>
</feature>
<geneLocation type="chloroplast" evidence="8"/>
<name>A0A3G5CU22_9MONI</name>
<keyword evidence="8" id="KW-0934">Plastid</keyword>
<keyword evidence="8" id="KW-0150">Chloroplast</keyword>
<comment type="catalytic activity">
    <reaction evidence="5">
        <text>RNA(n) + a ribonucleoside 5'-triphosphate = RNA(n+1) + diphosphate</text>
        <dbReference type="Rhea" id="RHEA:21248"/>
        <dbReference type="Rhea" id="RHEA-COMP:14527"/>
        <dbReference type="Rhea" id="RHEA-COMP:17342"/>
        <dbReference type="ChEBI" id="CHEBI:33019"/>
        <dbReference type="ChEBI" id="CHEBI:61557"/>
        <dbReference type="ChEBI" id="CHEBI:140395"/>
        <dbReference type="EC" id="2.7.7.6"/>
    </reaction>
</comment>
<dbReference type="Pfam" id="PF04998">
    <property type="entry name" value="RNA_pol_Rpb1_5"/>
    <property type="match status" value="1"/>
</dbReference>
<dbReference type="Gene3D" id="1.10.132.30">
    <property type="match status" value="1"/>
</dbReference>
<dbReference type="Gene3D" id="1.10.274.100">
    <property type="entry name" value="RNA polymerase Rpb1, domain 3"/>
    <property type="match status" value="1"/>
</dbReference>
<evidence type="ECO:0000259" key="7">
    <source>
        <dbReference type="Pfam" id="PF05000"/>
    </source>
</evidence>
<dbReference type="HAMAP" id="MF_01324">
    <property type="entry name" value="RNApol_bact_RpoC2"/>
    <property type="match status" value="1"/>
</dbReference>
<dbReference type="InterPro" id="IPR038120">
    <property type="entry name" value="Rpb1_funnel_sf"/>
</dbReference>
<feature type="domain" description="RNA polymerase Rpb1" evidence="7">
    <location>
        <begin position="94"/>
        <end position="163"/>
    </location>
</feature>
<dbReference type="GO" id="GO:0006351">
    <property type="term" value="P:DNA-templated transcription"/>
    <property type="evidence" value="ECO:0007669"/>
    <property type="project" value="UniProtKB-UniRule"/>
</dbReference>
<dbReference type="PANTHER" id="PTHR48443:SF1">
    <property type="entry name" value="DNA-DIRECTED RNA POLYMERASE SUBUNIT BETA"/>
    <property type="match status" value="1"/>
</dbReference>
<protein>
    <recommendedName>
        <fullName evidence="5">DNA-directed RNA polymerase subunit beta''</fullName>
        <ecNumber evidence="5">2.7.7.6</ecNumber>
    </recommendedName>
    <alternativeName>
        <fullName evidence="5">PEP</fullName>
    </alternativeName>
    <alternativeName>
        <fullName evidence="5">Plastid-encoded RNA polymerase subunit beta''</fullName>
        <shortName evidence="5">RNA polymerase subunit beta''</shortName>
    </alternativeName>
</protein>
<comment type="cofactor">
    <cofactor evidence="5">
        <name>Zn(2+)</name>
        <dbReference type="ChEBI" id="CHEBI:29105"/>
    </cofactor>
    <text evidence="5">Binds 1 Zn(2+) ion per subunit.</text>
</comment>
<sequence>MTDHYELPFWNKTLDRITMKRLIGKLVVCFGIASTTNILDQVKALGFQQATKASISLGIDDLSAVPTRNWLVQDAEKQGYISKGHHRCGSLHAIEKLRQSIETWYATSESLKREMNPSFKMIDPANPVHMMSFSGARGTVSQVHQLLGMRGLMSDPRGQVIDLPIRRNLREGLSLTEYIISCYGARKGVVDTAVRTSDAGYLTRRLVEVVQHIAVRKKDCETTKAMAFLTSRSVEKRRISMGTMPFRILVGRVLAVHVYWDTRCVATRNQDISYELASHLIGSSQPIYIRSPLTCNSIYWICQLCYGWSLAHYDLVEIGEAVGIIAGQSIGEPGTQLTLRTFHTGGVFTGDIAEYVRIPFNGLVKFDEKLLHPTRTRHGHPAWLCRDDLPFFIGNSRGRHDSIIPARSLLMIRTGQYVESQQVIAEVRAKEFPPKECIWKPIYPNSGGEIHWSKFIRHVRDSICKSNRIVQEASHIWILAGSTPNLVGNAFLHKDQDRLSSEPFPLERRSNQSENIIETRVGTSRCVDLRKRIQGFGTELKYFSNWSKSPRSNYLLSNIRVERSEMEKLVFLLLERRKKYFGRLHFMSIEAQLNQLMDETRFLTTYKNPKYQTGTMGVRNPTTIIIKDLNLERLHLDDRTEKIRSCSYYRLVRISDLFLSYKEVYLTHKSPLSILIKNRATLEENARKLSNVILETDGFCNMEKIAIMKRIPSGYIYNPERQTNSPIHAGNDLLLVPGDKIIISDGIKIKDWVPSQTFSFSREREKSVPTISVGFYGVSSDSLTQLPSRLDKPKTQRRAKAEILLFICFKICKTNKRINVLNHRMIQLVEIRLLSEWHKYQHENFLGKRNYLSLFSVKLGNLLTTFLQVNPLVSPPRRRGINQVSQALVPLNKYLFDQVDLSNNCHESVVNYQNIIHLTLLEPTPSILILLPSDLFCPNLLVYSSSNNCDGEVMDYLNESDTSRDSFSHITESEINISRSPVCKSIWKDYVNSHVQNRLFQKRRASSNFSEEKADRLGLIGTSCPIFNSSISCYFAFSDRYLLKKGFLFYHATRELGCGKSHLIDENKLLLRGLINSFNNKNKNVSQNPISPFIPAKLISQKIMLINLGLLSGENRCLYKGRSCLQSGQVIAIQQNHVVIRTAKVILATRGANPHKISGDIIEEGDPLITLPYDRLKSGDITQGLPKIEQLLESRPTASISSGIGDLFDRWCQSSTKLIGNPWSQLLSAGRSMEHCQLVLIDQIQKVYESQGVEICDKHLEIIVCQLTSRVIASEDGIIDVFLPGEFVELSQAERMNRVIKKSICYEPTLLGMTKASLSTTSFLAEASFQETTRVLAKAALRGRIDWLKGLKENVILGDTIPVGTGSLEVACHLKVNKKKESHLLTKVTNKWKKGNGSSLSSYHKSQDFTPRLIIYKHLSQFSHIEI</sequence>
<comment type="similarity">
    <text evidence="5">Belongs to the RNA polymerase beta' chain family. RpoC2 subfamily.</text>
</comment>
<dbReference type="GO" id="GO:0003899">
    <property type="term" value="F:DNA-directed RNA polymerase activity"/>
    <property type="evidence" value="ECO:0007669"/>
    <property type="project" value="UniProtKB-UniRule"/>
</dbReference>
<dbReference type="GO" id="GO:0009507">
    <property type="term" value="C:chloroplast"/>
    <property type="evidence" value="ECO:0007669"/>
    <property type="project" value="UniProtKB-SubCell"/>
</dbReference>
<dbReference type="Gene3D" id="1.10.1790.20">
    <property type="match status" value="1"/>
</dbReference>
<keyword evidence="2 5" id="KW-0808">Transferase</keyword>
<evidence type="ECO:0000313" key="8">
    <source>
        <dbReference type="EMBL" id="AYW16411.1"/>
    </source>
</evidence>
<evidence type="ECO:0000256" key="1">
    <source>
        <dbReference type="ARBA" id="ARBA00022478"/>
    </source>
</evidence>